<evidence type="ECO:0000313" key="4">
    <source>
        <dbReference type="Proteomes" id="UP000008068"/>
    </source>
</evidence>
<dbReference type="PROSITE" id="PS50294">
    <property type="entry name" value="WD_REPEATS_REGION"/>
    <property type="match status" value="1"/>
</dbReference>
<protein>
    <submittedName>
        <fullName evidence="3">Uncharacterized protein</fullName>
    </submittedName>
</protein>
<dbReference type="SUPFAM" id="SSF50978">
    <property type="entry name" value="WD40 repeat-like"/>
    <property type="match status" value="1"/>
</dbReference>
<dbReference type="HOGENOM" id="CLU_793592_0_0_1"/>
<dbReference type="EMBL" id="GL381943">
    <property type="protein sequence ID" value="EGT41877.1"/>
    <property type="molecule type" value="Genomic_DNA"/>
</dbReference>
<dbReference type="AlphaFoldDB" id="G0PNH2"/>
<name>G0PNH2_CAEBE</name>
<dbReference type="InterPro" id="IPR036322">
    <property type="entry name" value="WD40_repeat_dom_sf"/>
</dbReference>
<dbReference type="eggNOG" id="KOG1408">
    <property type="taxonomic scope" value="Eukaryota"/>
</dbReference>
<sequence length="350" mass="38536">GCSDGLVRLFCLIGDDLDFLADLAPPTHLLQDPSNVYEPQQLQSHPEDAIFPEPRCIVASSSNPTFVVGYADRSLIEFARENKSWSFRRASLGHTGSVNCIEPFPSSSSCLPAGTLITGGSDGTIRFWNFGGDSEDKKDIANILCPSLLKVVYLDENPDLLTDKRNLESIGPSHEDNQSSAPSGVLCTRVTHDGRMMIGGTATGMLYLIDLSFSDTPIIDVINAHDNDVTSIDFSDHASTSSHDQPMFLASGGRDRFVHVFRRIPYSSQFVHCAVLDGHQSAIKSIKFASNNGQLHLYTAATDRSLIIWKLSSFSEQHCEFTRVQQISVPSSIGDMTSIKYVEMFCCWWT</sequence>
<dbReference type="SMART" id="SM00320">
    <property type="entry name" value="WD40"/>
    <property type="match status" value="4"/>
</dbReference>
<feature type="repeat" description="WD" evidence="1">
    <location>
        <begin position="91"/>
        <end position="129"/>
    </location>
</feature>
<evidence type="ECO:0000256" key="1">
    <source>
        <dbReference type="PROSITE-ProRule" id="PRU00221"/>
    </source>
</evidence>
<proteinExistence type="predicted"/>
<dbReference type="Proteomes" id="UP000008068">
    <property type="component" value="Unassembled WGS sequence"/>
</dbReference>
<dbReference type="InterPro" id="IPR001680">
    <property type="entry name" value="WD40_rpt"/>
</dbReference>
<reference evidence="4" key="1">
    <citation type="submission" date="2011-07" db="EMBL/GenBank/DDBJ databases">
        <authorList>
            <consortium name="Caenorhabditis brenneri Sequencing and Analysis Consortium"/>
            <person name="Wilson R.K."/>
        </authorList>
    </citation>
    <scope>NUCLEOTIDE SEQUENCE [LARGE SCALE GENOMIC DNA]</scope>
    <source>
        <strain evidence="4">PB2801</strain>
    </source>
</reference>
<dbReference type="Pfam" id="PF00400">
    <property type="entry name" value="WD40"/>
    <property type="match status" value="3"/>
</dbReference>
<accession>G0PNH2</accession>
<keyword evidence="1" id="KW-0853">WD repeat</keyword>
<dbReference type="PROSITE" id="PS50082">
    <property type="entry name" value="WD_REPEATS_2"/>
    <property type="match status" value="2"/>
</dbReference>
<dbReference type="PANTHER" id="PTHR45589">
    <property type="entry name" value="WD REPEAT DOMAIN 62, ISOFORM G"/>
    <property type="match status" value="1"/>
</dbReference>
<dbReference type="InParanoid" id="G0PNH2"/>
<feature type="repeat" description="WD" evidence="1">
    <location>
        <begin position="276"/>
        <end position="313"/>
    </location>
</feature>
<dbReference type="InterPro" id="IPR052779">
    <property type="entry name" value="WDR62"/>
</dbReference>
<dbReference type="InterPro" id="IPR015943">
    <property type="entry name" value="WD40/YVTN_repeat-like_dom_sf"/>
</dbReference>
<keyword evidence="4" id="KW-1185">Reference proteome</keyword>
<feature type="region of interest" description="Disordered" evidence="2">
    <location>
        <begin position="165"/>
        <end position="184"/>
    </location>
</feature>
<dbReference type="Gene3D" id="2.130.10.10">
    <property type="entry name" value="YVTN repeat-like/Quinoprotein amine dehydrogenase"/>
    <property type="match status" value="2"/>
</dbReference>
<evidence type="ECO:0000256" key="2">
    <source>
        <dbReference type="SAM" id="MobiDB-lite"/>
    </source>
</evidence>
<dbReference type="PANTHER" id="PTHR45589:SF3">
    <property type="entry name" value="WD REPEAT-CONTAINING PROTEIN 62"/>
    <property type="match status" value="1"/>
</dbReference>
<dbReference type="OrthoDB" id="6154712at2759"/>
<evidence type="ECO:0000313" key="3">
    <source>
        <dbReference type="EMBL" id="EGT41877.1"/>
    </source>
</evidence>
<organism evidence="4">
    <name type="scientific">Caenorhabditis brenneri</name>
    <name type="common">Nematode worm</name>
    <dbReference type="NCBI Taxonomy" id="135651"/>
    <lineage>
        <taxon>Eukaryota</taxon>
        <taxon>Metazoa</taxon>
        <taxon>Ecdysozoa</taxon>
        <taxon>Nematoda</taxon>
        <taxon>Chromadorea</taxon>
        <taxon>Rhabditida</taxon>
        <taxon>Rhabditina</taxon>
        <taxon>Rhabditomorpha</taxon>
        <taxon>Rhabditoidea</taxon>
        <taxon>Rhabditidae</taxon>
        <taxon>Peloderinae</taxon>
        <taxon>Caenorhabditis</taxon>
    </lineage>
</organism>
<dbReference type="STRING" id="135651.G0PNH2"/>
<feature type="compositionally biased region" description="Basic and acidic residues" evidence="2">
    <location>
        <begin position="165"/>
        <end position="177"/>
    </location>
</feature>
<feature type="non-terminal residue" evidence="3">
    <location>
        <position position="1"/>
    </location>
</feature>
<gene>
    <name evidence="3" type="ORF">CAEBREN_30775</name>
</gene>